<evidence type="ECO:0000256" key="3">
    <source>
        <dbReference type="ARBA" id="ARBA00022679"/>
    </source>
</evidence>
<dbReference type="InterPro" id="IPR001245">
    <property type="entry name" value="Ser-Thr/Tyr_kinase_cat_dom"/>
</dbReference>
<dbReference type="EC" id="2.7.11.1" evidence="1"/>
<comment type="catalytic activity">
    <reaction evidence="10">
        <text>L-threonyl-[protein] + ATP = O-phospho-L-threonyl-[protein] + ADP + H(+)</text>
        <dbReference type="Rhea" id="RHEA:46608"/>
        <dbReference type="Rhea" id="RHEA-COMP:11060"/>
        <dbReference type="Rhea" id="RHEA-COMP:11605"/>
        <dbReference type="ChEBI" id="CHEBI:15378"/>
        <dbReference type="ChEBI" id="CHEBI:30013"/>
        <dbReference type="ChEBI" id="CHEBI:30616"/>
        <dbReference type="ChEBI" id="CHEBI:61977"/>
        <dbReference type="ChEBI" id="CHEBI:456216"/>
        <dbReference type="EC" id="2.7.11.1"/>
    </reaction>
</comment>
<keyword evidence="3 13" id="KW-0808">Transferase</keyword>
<proteinExistence type="predicted"/>
<name>A0A396GK18_MEDTR</name>
<evidence type="ECO:0000256" key="4">
    <source>
        <dbReference type="ARBA" id="ARBA00022729"/>
    </source>
</evidence>
<keyword evidence="5" id="KW-0547">Nucleotide-binding</keyword>
<evidence type="ECO:0000256" key="6">
    <source>
        <dbReference type="ARBA" id="ARBA00022777"/>
    </source>
</evidence>
<comment type="caution">
    <text evidence="13">The sequence shown here is derived from an EMBL/GenBank/DDBJ whole genome shotgun (WGS) entry which is preliminary data.</text>
</comment>
<dbReference type="GO" id="GO:0005524">
    <property type="term" value="F:ATP binding"/>
    <property type="evidence" value="ECO:0007669"/>
    <property type="project" value="UniProtKB-KW"/>
</dbReference>
<dbReference type="Proteomes" id="UP000265566">
    <property type="component" value="Chromosome 8"/>
</dbReference>
<dbReference type="PROSITE" id="PS00108">
    <property type="entry name" value="PROTEIN_KINASE_ST"/>
    <property type="match status" value="1"/>
</dbReference>
<dbReference type="InterPro" id="IPR011009">
    <property type="entry name" value="Kinase-like_dom_sf"/>
</dbReference>
<dbReference type="PANTHER" id="PTHR27002:SF776">
    <property type="entry name" value="CYSTEINE-RICH RLK (RECEPTOR-LIKE KINASE) PROTEIN"/>
    <property type="match status" value="1"/>
</dbReference>
<comment type="catalytic activity">
    <reaction evidence="11">
        <text>L-seryl-[protein] + ATP = O-phospho-L-seryl-[protein] + ADP + H(+)</text>
        <dbReference type="Rhea" id="RHEA:17989"/>
        <dbReference type="Rhea" id="RHEA-COMP:9863"/>
        <dbReference type="Rhea" id="RHEA-COMP:11604"/>
        <dbReference type="ChEBI" id="CHEBI:15378"/>
        <dbReference type="ChEBI" id="CHEBI:29999"/>
        <dbReference type="ChEBI" id="CHEBI:30616"/>
        <dbReference type="ChEBI" id="CHEBI:83421"/>
        <dbReference type="ChEBI" id="CHEBI:456216"/>
        <dbReference type="EC" id="2.7.11.1"/>
    </reaction>
</comment>
<dbReference type="SMART" id="SM00220">
    <property type="entry name" value="S_TKc"/>
    <property type="match status" value="1"/>
</dbReference>
<protein>
    <recommendedName>
        <fullName evidence="1">non-specific serine/threonine protein kinase</fullName>
        <ecNumber evidence="1">2.7.11.1</ecNumber>
    </recommendedName>
</protein>
<dbReference type="GO" id="GO:0004674">
    <property type="term" value="F:protein serine/threonine kinase activity"/>
    <property type="evidence" value="ECO:0007669"/>
    <property type="project" value="UniProtKB-KW"/>
</dbReference>
<evidence type="ECO:0000256" key="8">
    <source>
        <dbReference type="ARBA" id="ARBA00023157"/>
    </source>
</evidence>
<feature type="domain" description="Protein kinase" evidence="12">
    <location>
        <begin position="1"/>
        <end position="343"/>
    </location>
</feature>
<evidence type="ECO:0000256" key="5">
    <source>
        <dbReference type="ARBA" id="ARBA00022741"/>
    </source>
</evidence>
<dbReference type="PROSITE" id="PS50011">
    <property type="entry name" value="PROTEIN_KINASE_DOM"/>
    <property type="match status" value="1"/>
</dbReference>
<dbReference type="Gene3D" id="1.10.510.10">
    <property type="entry name" value="Transferase(Phosphotransferase) domain 1"/>
    <property type="match status" value="1"/>
</dbReference>
<dbReference type="FunFam" id="1.10.510.10:FF:000060">
    <property type="entry name" value="G-type lectin S-receptor-like serine/threonine-protein kinase"/>
    <property type="match status" value="1"/>
</dbReference>
<sequence length="379" mass="43686">MHFKVYQYGYFKTVNASKTRWICIGSIFIFDFFGYVDKKSKRKEGKSNDLVESYDIKDLEDDFKGHDIKVFNFTSILEATMEFSPENKLGQGGYGPVYKGILATGQEIAHTNLVQLLGCCIHEEERILIYEYMPNKSLDFYLFDCTKKKFLDWKKRFNIIEGISQGLFYLHKYSRLKIIHRDLKASNILLDENMNPKIADFGMARMFTQLESTVNTNRIVGTYGYMSPEYAMEGVCSPKSDVYSFGVLLLEIVCGRKNNSFYDADRPLNLIGHAWEIWNDGEYLRLLDPSLSDTFVPDEVQRCIHVGLLCVEQYANDRPTMSDVISMLANKYELTTLPRRPAFYIRREIFEGETTSKGEDAITYSTTTISTSCEVEGKI</sequence>
<evidence type="ECO:0000259" key="12">
    <source>
        <dbReference type="PROSITE" id="PS50011"/>
    </source>
</evidence>
<keyword evidence="2" id="KW-0723">Serine/threonine-protein kinase</keyword>
<accession>A0A396GK18</accession>
<keyword evidence="9" id="KW-0325">Glycoprotein</keyword>
<organism evidence="13">
    <name type="scientific">Medicago truncatula</name>
    <name type="common">Barrel medic</name>
    <name type="synonym">Medicago tribuloides</name>
    <dbReference type="NCBI Taxonomy" id="3880"/>
    <lineage>
        <taxon>Eukaryota</taxon>
        <taxon>Viridiplantae</taxon>
        <taxon>Streptophyta</taxon>
        <taxon>Embryophyta</taxon>
        <taxon>Tracheophyta</taxon>
        <taxon>Spermatophyta</taxon>
        <taxon>Magnoliopsida</taxon>
        <taxon>eudicotyledons</taxon>
        <taxon>Gunneridae</taxon>
        <taxon>Pentapetalae</taxon>
        <taxon>rosids</taxon>
        <taxon>fabids</taxon>
        <taxon>Fabales</taxon>
        <taxon>Fabaceae</taxon>
        <taxon>Papilionoideae</taxon>
        <taxon>50 kb inversion clade</taxon>
        <taxon>NPAAA clade</taxon>
        <taxon>Hologalegina</taxon>
        <taxon>IRL clade</taxon>
        <taxon>Trifolieae</taxon>
        <taxon>Medicago</taxon>
    </lineage>
</organism>
<dbReference type="Pfam" id="PF07714">
    <property type="entry name" value="PK_Tyr_Ser-Thr"/>
    <property type="match status" value="1"/>
</dbReference>
<evidence type="ECO:0000313" key="13">
    <source>
        <dbReference type="EMBL" id="RHN40738.1"/>
    </source>
</evidence>
<dbReference type="Gene3D" id="3.30.200.20">
    <property type="entry name" value="Phosphorylase Kinase, domain 1"/>
    <property type="match status" value="2"/>
</dbReference>
<gene>
    <name evidence="13" type="ORF">MtrunA17_Chr8g0358061</name>
</gene>
<evidence type="ECO:0000256" key="7">
    <source>
        <dbReference type="ARBA" id="ARBA00022840"/>
    </source>
</evidence>
<dbReference type="SUPFAM" id="SSF56112">
    <property type="entry name" value="Protein kinase-like (PK-like)"/>
    <property type="match status" value="1"/>
</dbReference>
<dbReference type="EMBL" id="PSQE01000008">
    <property type="protein sequence ID" value="RHN40738.1"/>
    <property type="molecule type" value="Genomic_DNA"/>
</dbReference>
<dbReference type="InterPro" id="IPR000719">
    <property type="entry name" value="Prot_kinase_dom"/>
</dbReference>
<evidence type="ECO:0000256" key="1">
    <source>
        <dbReference type="ARBA" id="ARBA00012513"/>
    </source>
</evidence>
<evidence type="ECO:0000256" key="2">
    <source>
        <dbReference type="ARBA" id="ARBA00022527"/>
    </source>
</evidence>
<keyword evidence="7" id="KW-0067">ATP-binding</keyword>
<dbReference type="Gramene" id="rna46933">
    <property type="protein sequence ID" value="RHN40738.1"/>
    <property type="gene ID" value="gene46933"/>
</dbReference>
<reference evidence="13" key="1">
    <citation type="journal article" date="2018" name="Nat. Plants">
        <title>Whole-genome landscape of Medicago truncatula symbiotic genes.</title>
        <authorList>
            <person name="Pecrix Y."/>
            <person name="Gamas P."/>
            <person name="Carrere S."/>
        </authorList>
    </citation>
    <scope>NUCLEOTIDE SEQUENCE</scope>
    <source>
        <tissue evidence="13">Leaves</tissue>
    </source>
</reference>
<evidence type="ECO:0000256" key="9">
    <source>
        <dbReference type="ARBA" id="ARBA00023180"/>
    </source>
</evidence>
<dbReference type="InterPro" id="IPR008271">
    <property type="entry name" value="Ser/Thr_kinase_AS"/>
</dbReference>
<evidence type="ECO:0000256" key="10">
    <source>
        <dbReference type="ARBA" id="ARBA00047899"/>
    </source>
</evidence>
<keyword evidence="6" id="KW-0418">Kinase</keyword>
<keyword evidence="4" id="KW-0732">Signal</keyword>
<dbReference type="PANTHER" id="PTHR27002">
    <property type="entry name" value="RECEPTOR-LIKE SERINE/THREONINE-PROTEIN KINASE SD1-8"/>
    <property type="match status" value="1"/>
</dbReference>
<keyword evidence="8" id="KW-1015">Disulfide bond</keyword>
<evidence type="ECO:0000256" key="11">
    <source>
        <dbReference type="ARBA" id="ARBA00048679"/>
    </source>
</evidence>
<dbReference type="AlphaFoldDB" id="A0A396GK18"/>